<dbReference type="Pfam" id="PF01627">
    <property type="entry name" value="Hpt"/>
    <property type="match status" value="1"/>
</dbReference>
<proteinExistence type="predicted"/>
<sequence length="108" mass="11727">MIHWQRVTELRGEVGAENFDDVVELFIEEVQEVLARLHDSPALGTLEQDLHFLKGGALSLGFNGFGDLCQAGERQSAAGQAAAVDIDAIIRAFETSRDAFQAGLADRL</sequence>
<dbReference type="GO" id="GO:0004672">
    <property type="term" value="F:protein kinase activity"/>
    <property type="evidence" value="ECO:0007669"/>
    <property type="project" value="UniProtKB-ARBA"/>
</dbReference>
<dbReference type="AlphaFoldDB" id="A0A1H6YPI4"/>
<accession>A0A1H6YPI4</accession>
<dbReference type="EMBL" id="FNYD01000004">
    <property type="protein sequence ID" value="SEJ39152.1"/>
    <property type="molecule type" value="Genomic_DNA"/>
</dbReference>
<dbReference type="RefSeq" id="WP_092365279.1">
    <property type="nucleotide sequence ID" value="NZ_BMGV01000004.1"/>
</dbReference>
<dbReference type="STRING" id="1227549.SAMN05444007_104335"/>
<dbReference type="CDD" id="cd00088">
    <property type="entry name" value="HPT"/>
    <property type="match status" value="1"/>
</dbReference>
<evidence type="ECO:0000259" key="3">
    <source>
        <dbReference type="PROSITE" id="PS50894"/>
    </source>
</evidence>
<dbReference type="OrthoDB" id="7867809at2"/>
<dbReference type="GO" id="GO:0000160">
    <property type="term" value="P:phosphorelay signal transduction system"/>
    <property type="evidence" value="ECO:0007669"/>
    <property type="project" value="UniProtKB-KW"/>
</dbReference>
<keyword evidence="5" id="KW-1185">Reference proteome</keyword>
<evidence type="ECO:0000256" key="1">
    <source>
        <dbReference type="ARBA" id="ARBA00023012"/>
    </source>
</evidence>
<evidence type="ECO:0000256" key="2">
    <source>
        <dbReference type="PROSITE-ProRule" id="PRU00110"/>
    </source>
</evidence>
<keyword evidence="2" id="KW-0597">Phosphoprotein</keyword>
<evidence type="ECO:0000313" key="5">
    <source>
        <dbReference type="Proteomes" id="UP000199379"/>
    </source>
</evidence>
<dbReference type="InterPro" id="IPR036641">
    <property type="entry name" value="HPT_dom_sf"/>
</dbReference>
<name>A0A1H6YPI4_9RHOB</name>
<feature type="modified residue" description="Phosphohistidine" evidence="2">
    <location>
        <position position="51"/>
    </location>
</feature>
<dbReference type="SUPFAM" id="SSF47226">
    <property type="entry name" value="Histidine-containing phosphotransfer domain, HPT domain"/>
    <property type="match status" value="1"/>
</dbReference>
<dbReference type="InterPro" id="IPR008207">
    <property type="entry name" value="Sig_transdc_His_kin_Hpt_dom"/>
</dbReference>
<dbReference type="Gene3D" id="1.20.120.160">
    <property type="entry name" value="HPT domain"/>
    <property type="match status" value="1"/>
</dbReference>
<gene>
    <name evidence="4" type="ORF">SAMN05444007_104335</name>
</gene>
<protein>
    <submittedName>
        <fullName evidence="4">Hpt domain-containing protein</fullName>
    </submittedName>
</protein>
<organism evidence="4 5">
    <name type="scientific">Cribrihabitans marinus</name>
    <dbReference type="NCBI Taxonomy" id="1227549"/>
    <lineage>
        <taxon>Bacteria</taxon>
        <taxon>Pseudomonadati</taxon>
        <taxon>Pseudomonadota</taxon>
        <taxon>Alphaproteobacteria</taxon>
        <taxon>Rhodobacterales</taxon>
        <taxon>Paracoccaceae</taxon>
        <taxon>Cribrihabitans</taxon>
    </lineage>
</organism>
<feature type="domain" description="HPt" evidence="3">
    <location>
        <begin position="8"/>
        <end position="107"/>
    </location>
</feature>
<dbReference type="PROSITE" id="PS50894">
    <property type="entry name" value="HPT"/>
    <property type="match status" value="1"/>
</dbReference>
<keyword evidence="1" id="KW-0902">Two-component regulatory system</keyword>
<reference evidence="4 5" key="1">
    <citation type="submission" date="2016-10" db="EMBL/GenBank/DDBJ databases">
        <authorList>
            <person name="de Groot N.N."/>
        </authorList>
    </citation>
    <scope>NUCLEOTIDE SEQUENCE [LARGE SCALE GENOMIC DNA]</scope>
    <source>
        <strain evidence="4 5">DSM 29340</strain>
    </source>
</reference>
<evidence type="ECO:0000313" key="4">
    <source>
        <dbReference type="EMBL" id="SEJ39152.1"/>
    </source>
</evidence>
<dbReference type="Proteomes" id="UP000199379">
    <property type="component" value="Unassembled WGS sequence"/>
</dbReference>